<dbReference type="SUPFAM" id="SSF51905">
    <property type="entry name" value="FAD/NAD(P)-binding domain"/>
    <property type="match status" value="1"/>
</dbReference>
<organism evidence="1 2">
    <name type="scientific">Halobacteriovorax marinus (strain ATCC BAA-682 / DSM 15412 / SJ)</name>
    <name type="common">Bacteriovorax marinus</name>
    <dbReference type="NCBI Taxonomy" id="862908"/>
    <lineage>
        <taxon>Bacteria</taxon>
        <taxon>Pseudomonadati</taxon>
        <taxon>Bdellovibrionota</taxon>
        <taxon>Bacteriovoracia</taxon>
        <taxon>Bacteriovoracales</taxon>
        <taxon>Halobacteriovoraceae</taxon>
        <taxon>Halobacteriovorax</taxon>
    </lineage>
</organism>
<dbReference type="eggNOG" id="COG0654">
    <property type="taxonomic scope" value="Bacteria"/>
</dbReference>
<protein>
    <recommendedName>
        <fullName evidence="3">FAD/NAD(P)-binding domain-containing protein</fullName>
    </recommendedName>
</protein>
<name>E1X589_HALMS</name>
<evidence type="ECO:0000313" key="1">
    <source>
        <dbReference type="EMBL" id="CBW25561.1"/>
    </source>
</evidence>
<evidence type="ECO:0008006" key="3">
    <source>
        <dbReference type="Google" id="ProtNLM"/>
    </source>
</evidence>
<sequence length="443" mass="49198">MKIAILGSGPLGLEAALHFDQLGAHVSLFSRGELGGMAKRVNAFASESSLEECWGEITSKHGRESLGLNIELSDIPSNEEYFEKYFRPLVEKGSQSIIVKPGNVERVHKRFLSLNEEVPGKSRLHDLFRVVYSTDPEHSILNQVESNPEVFEKLGEDVLNSLNESVESFEDFDLVIDASGIHSKANPIGPSQSFALNEEKLAAETKTFYGRECLENYKDATASSKHIVIVGDGHLAALLLCELDMWLEEDRERMVSLVTTQGQPFRDFLAEQENSTLALMTYENIQKYFEKLQIARRKFEEDLFKWRDLEPHIKAKTPAPQEPKSQLNLITASNVTSIDRLLDREGIFVTCETTGFRSGAIESEEQISTFACDSIFVCTGHKGGSSLATGLQGVAGASAEDYSHKEPGFYTLNGCLGGKNSLANGIKKISLIEREIMNFFSRA</sequence>
<evidence type="ECO:0000313" key="2">
    <source>
        <dbReference type="Proteomes" id="UP000008963"/>
    </source>
</evidence>
<dbReference type="PATRIC" id="fig|862908.3.peg.629"/>
<dbReference type="HOGENOM" id="CLU_617873_0_0_7"/>
<gene>
    <name evidence="1" type="ordered locus">BMS_0654</name>
</gene>
<dbReference type="Gene3D" id="3.40.50.720">
    <property type="entry name" value="NAD(P)-binding Rossmann-like Domain"/>
    <property type="match status" value="1"/>
</dbReference>
<keyword evidence="2" id="KW-1185">Reference proteome</keyword>
<reference evidence="2" key="1">
    <citation type="journal article" date="2013" name="ISME J.">
        <title>A small predatory core genome in the divergent marine Bacteriovorax marinus SJ and the terrestrial Bdellovibrio bacteriovorus.</title>
        <authorList>
            <person name="Crossman L.C."/>
            <person name="Chen H."/>
            <person name="Cerdeno-Tarraga A.M."/>
            <person name="Brooks K."/>
            <person name="Quail M.A."/>
            <person name="Pineiro S.A."/>
            <person name="Hobley L."/>
            <person name="Sockett R.E."/>
            <person name="Bentley S.D."/>
            <person name="Parkhill J."/>
            <person name="Williams H.N."/>
            <person name="Stine O.C."/>
        </authorList>
    </citation>
    <scope>NUCLEOTIDE SEQUENCE [LARGE SCALE GENOMIC DNA]</scope>
    <source>
        <strain evidence="2">ATCC BAA-682 / DSM 15412 / SJ</strain>
    </source>
</reference>
<proteinExistence type="predicted"/>
<dbReference type="KEGG" id="bmx:BMS_0654"/>
<dbReference type="RefSeq" id="WP_014243347.1">
    <property type="nucleotide sequence ID" value="NC_016620.1"/>
</dbReference>
<dbReference type="STRING" id="862908.BMS_0654"/>
<dbReference type="OrthoDB" id="5289465at2"/>
<accession>E1X589</accession>
<dbReference type="InterPro" id="IPR036188">
    <property type="entry name" value="FAD/NAD-bd_sf"/>
</dbReference>
<dbReference type="AlphaFoldDB" id="E1X589"/>
<dbReference type="EMBL" id="FQ312005">
    <property type="protein sequence ID" value="CBW25561.1"/>
    <property type="molecule type" value="Genomic_DNA"/>
</dbReference>
<dbReference type="Proteomes" id="UP000008963">
    <property type="component" value="Chromosome"/>
</dbReference>